<evidence type="ECO:0000256" key="5">
    <source>
        <dbReference type="ARBA" id="ARBA00023040"/>
    </source>
</evidence>
<keyword evidence="4 10" id="KW-1133">Transmembrane helix</keyword>
<evidence type="ECO:0000256" key="8">
    <source>
        <dbReference type="ARBA" id="ARBA00023224"/>
    </source>
</evidence>
<feature type="transmembrane region" description="Helical" evidence="10">
    <location>
        <begin position="44"/>
        <end position="71"/>
    </location>
</feature>
<name>A0ABD0K616_9CAEN</name>
<feature type="transmembrane region" description="Helical" evidence="10">
    <location>
        <begin position="220"/>
        <end position="241"/>
    </location>
</feature>
<evidence type="ECO:0000256" key="3">
    <source>
        <dbReference type="ARBA" id="ARBA00022692"/>
    </source>
</evidence>
<gene>
    <name evidence="12" type="ORF">BaRGS_00026451</name>
</gene>
<dbReference type="AlphaFoldDB" id="A0ABD0K616"/>
<evidence type="ECO:0000259" key="11">
    <source>
        <dbReference type="PROSITE" id="PS50262"/>
    </source>
</evidence>
<evidence type="ECO:0000256" key="7">
    <source>
        <dbReference type="ARBA" id="ARBA00023170"/>
    </source>
</evidence>
<keyword evidence="8" id="KW-0807">Transducer</keyword>
<keyword evidence="3 10" id="KW-0812">Transmembrane</keyword>
<reference evidence="12 13" key="1">
    <citation type="journal article" date="2023" name="Sci. Data">
        <title>Genome assembly of the Korean intertidal mud-creeper Batillaria attramentaria.</title>
        <authorList>
            <person name="Patra A.K."/>
            <person name="Ho P.T."/>
            <person name="Jun S."/>
            <person name="Lee S.J."/>
            <person name="Kim Y."/>
            <person name="Won Y.J."/>
        </authorList>
    </citation>
    <scope>NUCLEOTIDE SEQUENCE [LARGE SCALE GENOMIC DNA]</scope>
    <source>
        <strain evidence="12">Wonlab-2016</strain>
    </source>
</reference>
<dbReference type="PRINTS" id="PR00237">
    <property type="entry name" value="GPCRRHODOPSN"/>
</dbReference>
<evidence type="ECO:0000256" key="2">
    <source>
        <dbReference type="ARBA" id="ARBA00010663"/>
    </source>
</evidence>
<evidence type="ECO:0000256" key="1">
    <source>
        <dbReference type="ARBA" id="ARBA00004141"/>
    </source>
</evidence>
<dbReference type="InterPro" id="IPR000276">
    <property type="entry name" value="GPCR_Rhodpsn"/>
</dbReference>
<evidence type="ECO:0000313" key="12">
    <source>
        <dbReference type="EMBL" id="KAK7482323.1"/>
    </source>
</evidence>
<dbReference type="GO" id="GO:0004930">
    <property type="term" value="F:G protein-coupled receptor activity"/>
    <property type="evidence" value="ECO:0007669"/>
    <property type="project" value="UniProtKB-KW"/>
</dbReference>
<dbReference type="InterPro" id="IPR017452">
    <property type="entry name" value="GPCR_Rhodpsn_7TM"/>
</dbReference>
<keyword evidence="5" id="KW-0297">G-protein coupled receptor</keyword>
<keyword evidence="6 10" id="KW-0472">Membrane</keyword>
<comment type="similarity">
    <text evidence="2">Belongs to the G-protein coupled receptor 1 family.</text>
</comment>
<feature type="transmembrane region" description="Helical" evidence="10">
    <location>
        <begin position="276"/>
        <end position="297"/>
    </location>
</feature>
<dbReference type="Gene3D" id="1.20.1070.10">
    <property type="entry name" value="Rhodopsin 7-helix transmembrane proteins"/>
    <property type="match status" value="1"/>
</dbReference>
<dbReference type="SUPFAM" id="SSF81321">
    <property type="entry name" value="Family A G protein-coupled receptor-like"/>
    <property type="match status" value="1"/>
</dbReference>
<sequence length="417" mass="47049">MPIFPFNTTFPNTSHSLGVTGTWRFPIPGLSPESFLPPSLSPQLLAILMALYALVAVGALLANVLVVVVVVRARMLCSFTDTFILSLAVSDLLVAGFNMPIRLLSTINNEWRLGLAACRLTEYLQGVTIVNNILTLTAIAINRYLVICREQLHRRVNGRKWTVLSLLGVWAVSLVAVIPQLLVMSLDMRIKRNAKGEILGLAWVCVEKFSDDRHRQTYTVYIYACLYLLPMCVMGFAYGAIGRRLWTRRHVTPAPTNPNPQRLNIPQPGLTRRRRVTVMLVTLVVTFTLLWLPFFSASLYMEFNRGVLEPGFRQARAFLQLVGYSTCCVNPIIYTFLNRKFQDQLWALCCRPHRVHVAPTLDGIRHDQRLDDPVNHAGDVRHQEQTDLHVISLEDSKKQTRSASTAGDDKGYKSQSF</sequence>
<feature type="compositionally biased region" description="Basic and acidic residues" evidence="9">
    <location>
        <begin position="407"/>
        <end position="417"/>
    </location>
</feature>
<keyword evidence="7" id="KW-0675">Receptor</keyword>
<dbReference type="PANTHER" id="PTHR45695">
    <property type="entry name" value="LEUCOKININ RECEPTOR-RELATED"/>
    <property type="match status" value="1"/>
</dbReference>
<protein>
    <recommendedName>
        <fullName evidence="11">G-protein coupled receptors family 1 profile domain-containing protein</fullName>
    </recommendedName>
</protein>
<feature type="transmembrane region" description="Helical" evidence="10">
    <location>
        <begin position="161"/>
        <end position="182"/>
    </location>
</feature>
<comment type="caution">
    <text evidence="12">The sequence shown here is derived from an EMBL/GenBank/DDBJ whole genome shotgun (WGS) entry which is preliminary data.</text>
</comment>
<evidence type="ECO:0000313" key="13">
    <source>
        <dbReference type="Proteomes" id="UP001519460"/>
    </source>
</evidence>
<comment type="subcellular location">
    <subcellularLocation>
        <location evidence="1">Membrane</location>
        <topology evidence="1">Multi-pass membrane protein</topology>
    </subcellularLocation>
</comment>
<keyword evidence="13" id="KW-1185">Reference proteome</keyword>
<organism evidence="12 13">
    <name type="scientific">Batillaria attramentaria</name>
    <dbReference type="NCBI Taxonomy" id="370345"/>
    <lineage>
        <taxon>Eukaryota</taxon>
        <taxon>Metazoa</taxon>
        <taxon>Spiralia</taxon>
        <taxon>Lophotrochozoa</taxon>
        <taxon>Mollusca</taxon>
        <taxon>Gastropoda</taxon>
        <taxon>Caenogastropoda</taxon>
        <taxon>Sorbeoconcha</taxon>
        <taxon>Cerithioidea</taxon>
        <taxon>Batillariidae</taxon>
        <taxon>Batillaria</taxon>
    </lineage>
</organism>
<dbReference type="PANTHER" id="PTHR45695:SF9">
    <property type="entry name" value="LEUCOKININ RECEPTOR"/>
    <property type="match status" value="1"/>
</dbReference>
<feature type="transmembrane region" description="Helical" evidence="10">
    <location>
        <begin position="83"/>
        <end position="103"/>
    </location>
</feature>
<dbReference type="EMBL" id="JACVVK020000247">
    <property type="protein sequence ID" value="KAK7482323.1"/>
    <property type="molecule type" value="Genomic_DNA"/>
</dbReference>
<dbReference type="Proteomes" id="UP001519460">
    <property type="component" value="Unassembled WGS sequence"/>
</dbReference>
<dbReference type="InterPro" id="IPR000611">
    <property type="entry name" value="NPY_rcpt"/>
</dbReference>
<accession>A0ABD0K616</accession>
<feature type="transmembrane region" description="Helical" evidence="10">
    <location>
        <begin position="317"/>
        <end position="337"/>
    </location>
</feature>
<feature type="region of interest" description="Disordered" evidence="9">
    <location>
        <begin position="391"/>
        <end position="417"/>
    </location>
</feature>
<dbReference type="GO" id="GO:0016020">
    <property type="term" value="C:membrane"/>
    <property type="evidence" value="ECO:0007669"/>
    <property type="project" value="UniProtKB-SubCell"/>
</dbReference>
<evidence type="ECO:0000256" key="4">
    <source>
        <dbReference type="ARBA" id="ARBA00022989"/>
    </source>
</evidence>
<feature type="transmembrane region" description="Helical" evidence="10">
    <location>
        <begin position="123"/>
        <end position="141"/>
    </location>
</feature>
<proteinExistence type="inferred from homology"/>
<evidence type="ECO:0000256" key="10">
    <source>
        <dbReference type="SAM" id="Phobius"/>
    </source>
</evidence>
<evidence type="ECO:0000256" key="6">
    <source>
        <dbReference type="ARBA" id="ARBA00023136"/>
    </source>
</evidence>
<evidence type="ECO:0000256" key="9">
    <source>
        <dbReference type="SAM" id="MobiDB-lite"/>
    </source>
</evidence>
<dbReference type="PRINTS" id="PR01012">
    <property type="entry name" value="NRPEPTIDEYR"/>
</dbReference>
<feature type="domain" description="G-protein coupled receptors family 1 profile" evidence="11">
    <location>
        <begin position="62"/>
        <end position="334"/>
    </location>
</feature>
<dbReference type="PROSITE" id="PS50262">
    <property type="entry name" value="G_PROTEIN_RECEP_F1_2"/>
    <property type="match status" value="1"/>
</dbReference>
<dbReference type="Pfam" id="PF00001">
    <property type="entry name" value="7tm_1"/>
    <property type="match status" value="1"/>
</dbReference>